<reference evidence="1" key="1">
    <citation type="journal article" date="2020" name="Stud. Mycol.">
        <title>101 Dothideomycetes genomes: a test case for predicting lifestyles and emergence of pathogens.</title>
        <authorList>
            <person name="Haridas S."/>
            <person name="Albert R."/>
            <person name="Binder M."/>
            <person name="Bloem J."/>
            <person name="Labutti K."/>
            <person name="Salamov A."/>
            <person name="Andreopoulos B."/>
            <person name="Baker S."/>
            <person name="Barry K."/>
            <person name="Bills G."/>
            <person name="Bluhm B."/>
            <person name="Cannon C."/>
            <person name="Castanera R."/>
            <person name="Culley D."/>
            <person name="Daum C."/>
            <person name="Ezra D."/>
            <person name="Gonzalez J."/>
            <person name="Henrissat B."/>
            <person name="Kuo A."/>
            <person name="Liang C."/>
            <person name="Lipzen A."/>
            <person name="Lutzoni F."/>
            <person name="Magnuson J."/>
            <person name="Mondo S."/>
            <person name="Nolan M."/>
            <person name="Ohm R."/>
            <person name="Pangilinan J."/>
            <person name="Park H.-J."/>
            <person name="Ramirez L."/>
            <person name="Alfaro M."/>
            <person name="Sun H."/>
            <person name="Tritt A."/>
            <person name="Yoshinaga Y."/>
            <person name="Zwiers L.-H."/>
            <person name="Turgeon B."/>
            <person name="Goodwin S."/>
            <person name="Spatafora J."/>
            <person name="Crous P."/>
            <person name="Grigoriev I."/>
        </authorList>
    </citation>
    <scope>NUCLEOTIDE SEQUENCE</scope>
    <source>
        <strain evidence="1">CBS 121739</strain>
    </source>
</reference>
<dbReference type="RefSeq" id="XP_033601615.1">
    <property type="nucleotide sequence ID" value="XM_033740877.1"/>
</dbReference>
<dbReference type="AlphaFoldDB" id="A0A6A6WAV1"/>
<dbReference type="EMBL" id="ML996570">
    <property type="protein sequence ID" value="KAF2759164.1"/>
    <property type="molecule type" value="Genomic_DNA"/>
</dbReference>
<dbReference type="GeneID" id="54481931"/>
<gene>
    <name evidence="1" type="ORF">EJ05DRAFT_335142</name>
</gene>
<evidence type="ECO:0000313" key="2">
    <source>
        <dbReference type="Proteomes" id="UP000799437"/>
    </source>
</evidence>
<protein>
    <submittedName>
        <fullName evidence="1">Uncharacterized protein</fullName>
    </submittedName>
</protein>
<name>A0A6A6WAV1_9PEZI</name>
<accession>A0A6A6WAV1</accession>
<sequence length="236" mass="26899">MAYRLITHIDGLYLSPSRAPKYDPPCPFHLLASIYLDGRHKPERRTIVYLDPAHKHYNDGPTYMRSRWVKHEDGIIKSHKWVFKDAVGIETMLDKMIIAGELPIQGSLDKDQDDLVAALNASTIQAGTRDEDCRDSSVGSIMITVQRVTVGNIKTEKHYQPSHTLKDKEDVDMDGASSHIAKPTEEGDVVSGLQESVQVIEYSPYTLDEEDMYATFKFLYRSKGESTFYPMHRLHR</sequence>
<keyword evidence="2" id="KW-1185">Reference proteome</keyword>
<evidence type="ECO:0000313" key="1">
    <source>
        <dbReference type="EMBL" id="KAF2759164.1"/>
    </source>
</evidence>
<proteinExistence type="predicted"/>
<dbReference type="OrthoDB" id="5409365at2759"/>
<dbReference type="Proteomes" id="UP000799437">
    <property type="component" value="Unassembled WGS sequence"/>
</dbReference>
<organism evidence="1 2">
    <name type="scientific">Pseudovirgaria hyperparasitica</name>
    <dbReference type="NCBI Taxonomy" id="470096"/>
    <lineage>
        <taxon>Eukaryota</taxon>
        <taxon>Fungi</taxon>
        <taxon>Dikarya</taxon>
        <taxon>Ascomycota</taxon>
        <taxon>Pezizomycotina</taxon>
        <taxon>Dothideomycetes</taxon>
        <taxon>Dothideomycetes incertae sedis</taxon>
        <taxon>Acrospermales</taxon>
        <taxon>Acrospermaceae</taxon>
        <taxon>Pseudovirgaria</taxon>
    </lineage>
</organism>